<name>A0A1X2DUS5_MYCSZ</name>
<sequence>MDEGVTWSVEPSGSATTRVSARVWATFPRHLVGRIASLAFTRLLNGVEKDREHTGTELRYLKDVIDNSSQSKSPGPK</sequence>
<comment type="caution">
    <text evidence="1">The sequence shown here is derived from an EMBL/GenBank/DDBJ whole genome shotgun (WGS) entry which is preliminary data.</text>
</comment>
<evidence type="ECO:0000313" key="1">
    <source>
        <dbReference type="EMBL" id="ORW91955.1"/>
    </source>
</evidence>
<organism evidence="1 2">
    <name type="scientific">Mycobacterium szulgai</name>
    <dbReference type="NCBI Taxonomy" id="1787"/>
    <lineage>
        <taxon>Bacteria</taxon>
        <taxon>Bacillati</taxon>
        <taxon>Actinomycetota</taxon>
        <taxon>Actinomycetes</taxon>
        <taxon>Mycobacteriales</taxon>
        <taxon>Mycobacteriaceae</taxon>
        <taxon>Mycobacterium</taxon>
    </lineage>
</organism>
<accession>A0A1X2DUS5</accession>
<dbReference type="Proteomes" id="UP000193317">
    <property type="component" value="Unassembled WGS sequence"/>
</dbReference>
<evidence type="ECO:0000313" key="2">
    <source>
        <dbReference type="Proteomes" id="UP000193317"/>
    </source>
</evidence>
<dbReference type="AlphaFoldDB" id="A0A1X2DUS5"/>
<reference evidence="1 2" key="1">
    <citation type="submission" date="2016-01" db="EMBL/GenBank/DDBJ databases">
        <title>The new phylogeny of the genus Mycobacterium.</title>
        <authorList>
            <person name="Tarcisio F."/>
            <person name="Conor M."/>
            <person name="Antonella G."/>
            <person name="Elisabetta G."/>
            <person name="Giulia F.S."/>
            <person name="Sara T."/>
            <person name="Anna F."/>
            <person name="Clotilde B."/>
            <person name="Roberto B."/>
            <person name="Veronica D.S."/>
            <person name="Fabio R."/>
            <person name="Monica P."/>
            <person name="Olivier J."/>
            <person name="Enrico T."/>
            <person name="Nicola S."/>
        </authorList>
    </citation>
    <scope>NUCLEOTIDE SEQUENCE [LARGE SCALE GENOMIC DNA]</scope>
    <source>
        <strain evidence="1 2">DSM 44166</strain>
    </source>
</reference>
<dbReference type="EMBL" id="LQPW01000153">
    <property type="protein sequence ID" value="ORW91955.1"/>
    <property type="molecule type" value="Genomic_DNA"/>
</dbReference>
<gene>
    <name evidence="1" type="ORF">AWC27_09620</name>
</gene>
<proteinExistence type="predicted"/>
<protein>
    <recommendedName>
        <fullName evidence="3">Polyketide cyclase / dehydrase and lipid transport</fullName>
    </recommendedName>
</protein>
<keyword evidence="2" id="KW-1185">Reference proteome</keyword>
<evidence type="ECO:0008006" key="3">
    <source>
        <dbReference type="Google" id="ProtNLM"/>
    </source>
</evidence>